<dbReference type="SUPFAM" id="SSF75615">
    <property type="entry name" value="Siroheme synthase middle domains-like"/>
    <property type="match status" value="1"/>
</dbReference>
<accession>A0A9D2DWJ0</accession>
<evidence type="ECO:0000256" key="1">
    <source>
        <dbReference type="ARBA" id="ARBA00005010"/>
    </source>
</evidence>
<gene>
    <name evidence="8" type="ORF">H9812_02465</name>
</gene>
<dbReference type="EMBL" id="DXBS01000052">
    <property type="protein sequence ID" value="HIZ24324.1"/>
    <property type="molecule type" value="Genomic_DNA"/>
</dbReference>
<reference evidence="8" key="2">
    <citation type="submission" date="2021-04" db="EMBL/GenBank/DDBJ databases">
        <authorList>
            <person name="Gilroy R."/>
        </authorList>
    </citation>
    <scope>NUCLEOTIDE SEQUENCE</scope>
    <source>
        <strain evidence="8">CHK33-5263</strain>
    </source>
</reference>
<evidence type="ECO:0000256" key="5">
    <source>
        <dbReference type="ARBA" id="ARBA00023244"/>
    </source>
</evidence>
<dbReference type="NCBIfam" id="TIGR01470">
    <property type="entry name" value="cysG_Nterm"/>
    <property type="match status" value="1"/>
</dbReference>
<dbReference type="EC" id="1.3.1.76" evidence="2"/>
<dbReference type="GO" id="GO:0043115">
    <property type="term" value="F:precorrin-2 dehydrogenase activity"/>
    <property type="evidence" value="ECO:0007669"/>
    <property type="project" value="UniProtKB-EC"/>
</dbReference>
<comment type="pathway">
    <text evidence="1">Porphyrin-containing compound metabolism; siroheme biosynthesis; sirohydrochlorin from precorrin-2: step 1/1.</text>
</comment>
<dbReference type="AlphaFoldDB" id="A0A9D2DWJ0"/>
<sequence length="176" mass="19028">MKCFPFMHEIEGARVVLVGGGNIALHKAQRLAPFGVQLIVCAHEVLPELTVLAHAVYAEYAPKFLDGASFSIAATDDRALNARVCADCRARHIPVNCVDDKENCDFFFPALIVRGEVSIGVSTGGASPLLAALLRDRIARALPENLGEIVARAEQLRAAGDREAYERELCALLEES</sequence>
<reference evidence="8" key="1">
    <citation type="journal article" date="2021" name="PeerJ">
        <title>Extensive microbial diversity within the chicken gut microbiome revealed by metagenomics and culture.</title>
        <authorList>
            <person name="Gilroy R."/>
            <person name="Ravi A."/>
            <person name="Getino M."/>
            <person name="Pursley I."/>
            <person name="Horton D.L."/>
            <person name="Alikhan N.F."/>
            <person name="Baker D."/>
            <person name="Gharbi K."/>
            <person name="Hall N."/>
            <person name="Watson M."/>
            <person name="Adriaenssens E.M."/>
            <person name="Foster-Nyarko E."/>
            <person name="Jarju S."/>
            <person name="Secka A."/>
            <person name="Antonio M."/>
            <person name="Oren A."/>
            <person name="Chaudhuri R.R."/>
            <person name="La Ragione R."/>
            <person name="Hildebrand F."/>
            <person name="Pallen M.J."/>
        </authorList>
    </citation>
    <scope>NUCLEOTIDE SEQUENCE</scope>
    <source>
        <strain evidence="8">CHK33-5263</strain>
    </source>
</reference>
<dbReference type="Pfam" id="PF13241">
    <property type="entry name" value="NAD_binding_7"/>
    <property type="match status" value="1"/>
</dbReference>
<feature type="domain" description="Siroheme synthase central" evidence="7">
    <location>
        <begin position="114"/>
        <end position="140"/>
    </location>
</feature>
<evidence type="ECO:0000259" key="7">
    <source>
        <dbReference type="Pfam" id="PF14824"/>
    </source>
</evidence>
<evidence type="ECO:0000256" key="4">
    <source>
        <dbReference type="ARBA" id="ARBA00023027"/>
    </source>
</evidence>
<dbReference type="GO" id="GO:0004325">
    <property type="term" value="F:ferrochelatase activity"/>
    <property type="evidence" value="ECO:0007669"/>
    <property type="project" value="InterPro"/>
</dbReference>
<dbReference type="GO" id="GO:0019354">
    <property type="term" value="P:siroheme biosynthetic process"/>
    <property type="evidence" value="ECO:0007669"/>
    <property type="project" value="InterPro"/>
</dbReference>
<protein>
    <recommendedName>
        <fullName evidence="2">precorrin-2 dehydrogenase</fullName>
        <ecNumber evidence="2">1.3.1.76</ecNumber>
    </recommendedName>
</protein>
<evidence type="ECO:0000256" key="6">
    <source>
        <dbReference type="ARBA" id="ARBA00047561"/>
    </source>
</evidence>
<proteinExistence type="predicted"/>
<dbReference type="Gene3D" id="3.30.160.110">
    <property type="entry name" value="Siroheme synthase, domain 2"/>
    <property type="match status" value="1"/>
</dbReference>
<dbReference type="InterPro" id="IPR028281">
    <property type="entry name" value="Sirohaem_synthase_central"/>
</dbReference>
<dbReference type="InterPro" id="IPR006367">
    <property type="entry name" value="Sirohaem_synthase_N"/>
</dbReference>
<dbReference type="Pfam" id="PF14824">
    <property type="entry name" value="Sirohm_synth_M"/>
    <property type="match status" value="1"/>
</dbReference>
<dbReference type="PANTHER" id="PTHR35330">
    <property type="entry name" value="SIROHEME BIOSYNTHESIS PROTEIN MET8"/>
    <property type="match status" value="1"/>
</dbReference>
<evidence type="ECO:0000256" key="2">
    <source>
        <dbReference type="ARBA" id="ARBA00012400"/>
    </source>
</evidence>
<keyword evidence="4" id="KW-0520">NAD</keyword>
<comment type="caution">
    <text evidence="8">The sequence shown here is derived from an EMBL/GenBank/DDBJ whole genome shotgun (WGS) entry which is preliminary data.</text>
</comment>
<keyword evidence="5" id="KW-0627">Porphyrin biosynthesis</keyword>
<dbReference type="InterPro" id="IPR028161">
    <property type="entry name" value="Met8-like"/>
</dbReference>
<dbReference type="SUPFAM" id="SSF51735">
    <property type="entry name" value="NAD(P)-binding Rossmann-fold domains"/>
    <property type="match status" value="1"/>
</dbReference>
<keyword evidence="3" id="KW-0560">Oxidoreductase</keyword>
<comment type="catalytic activity">
    <reaction evidence="6">
        <text>precorrin-2 + NAD(+) = sirohydrochlorin + NADH + 2 H(+)</text>
        <dbReference type="Rhea" id="RHEA:15613"/>
        <dbReference type="ChEBI" id="CHEBI:15378"/>
        <dbReference type="ChEBI" id="CHEBI:57540"/>
        <dbReference type="ChEBI" id="CHEBI:57945"/>
        <dbReference type="ChEBI" id="CHEBI:58351"/>
        <dbReference type="ChEBI" id="CHEBI:58827"/>
        <dbReference type="EC" id="1.3.1.76"/>
    </reaction>
</comment>
<dbReference type="Proteomes" id="UP000824044">
    <property type="component" value="Unassembled WGS sequence"/>
</dbReference>
<dbReference type="PANTHER" id="PTHR35330:SF1">
    <property type="entry name" value="SIROHEME BIOSYNTHESIS PROTEIN MET8"/>
    <property type="match status" value="1"/>
</dbReference>
<evidence type="ECO:0000313" key="9">
    <source>
        <dbReference type="Proteomes" id="UP000824044"/>
    </source>
</evidence>
<dbReference type="InterPro" id="IPR036291">
    <property type="entry name" value="NAD(P)-bd_dom_sf"/>
</dbReference>
<evidence type="ECO:0000313" key="8">
    <source>
        <dbReference type="EMBL" id="HIZ24324.1"/>
    </source>
</evidence>
<dbReference type="Gene3D" id="3.40.50.720">
    <property type="entry name" value="NAD(P)-binding Rossmann-like Domain"/>
    <property type="match status" value="1"/>
</dbReference>
<name>A0A9D2DWJ0_9FIRM</name>
<organism evidence="8 9">
    <name type="scientific">Candidatus Gallimonas intestinigallinarum</name>
    <dbReference type="NCBI Taxonomy" id="2838604"/>
    <lineage>
        <taxon>Bacteria</taxon>
        <taxon>Bacillati</taxon>
        <taxon>Bacillota</taxon>
        <taxon>Clostridia</taxon>
        <taxon>Candidatus Gallimonas</taxon>
    </lineage>
</organism>
<evidence type="ECO:0000256" key="3">
    <source>
        <dbReference type="ARBA" id="ARBA00023002"/>
    </source>
</evidence>